<dbReference type="Proteomes" id="UP000654075">
    <property type="component" value="Unassembled WGS sequence"/>
</dbReference>
<proteinExistence type="predicted"/>
<sequence length="138" mass="15568">MGALPAHSVPERAADPFVGFPSGLPALVRWPQLQRDRLEAVTKVDTNAMRRHNEMNKKMVQPVKKAMIKAILHKNIKELQGLRPFALWLRLGLVDEEHGYHSCLHAVHDVCERFLIASRLTSTTTGSILTSDWDHKDG</sequence>
<protein>
    <submittedName>
        <fullName evidence="1">Uncharacterized protein</fullName>
    </submittedName>
</protein>
<dbReference type="AlphaFoldDB" id="A0A813GCH1"/>
<evidence type="ECO:0000313" key="2">
    <source>
        <dbReference type="Proteomes" id="UP000654075"/>
    </source>
</evidence>
<comment type="caution">
    <text evidence="1">The sequence shown here is derived from an EMBL/GenBank/DDBJ whole genome shotgun (WGS) entry which is preliminary data.</text>
</comment>
<evidence type="ECO:0000313" key="1">
    <source>
        <dbReference type="EMBL" id="CAE8622819.1"/>
    </source>
</evidence>
<dbReference type="EMBL" id="CAJNNV010028062">
    <property type="protein sequence ID" value="CAE8622819.1"/>
    <property type="molecule type" value="Genomic_DNA"/>
</dbReference>
<organism evidence="1 2">
    <name type="scientific">Polarella glacialis</name>
    <name type="common">Dinoflagellate</name>
    <dbReference type="NCBI Taxonomy" id="89957"/>
    <lineage>
        <taxon>Eukaryota</taxon>
        <taxon>Sar</taxon>
        <taxon>Alveolata</taxon>
        <taxon>Dinophyceae</taxon>
        <taxon>Suessiales</taxon>
        <taxon>Suessiaceae</taxon>
        <taxon>Polarella</taxon>
    </lineage>
</organism>
<name>A0A813GCH1_POLGL</name>
<reference evidence="1" key="1">
    <citation type="submission" date="2021-02" db="EMBL/GenBank/DDBJ databases">
        <authorList>
            <person name="Dougan E. K."/>
            <person name="Rhodes N."/>
            <person name="Thang M."/>
            <person name="Chan C."/>
        </authorList>
    </citation>
    <scope>NUCLEOTIDE SEQUENCE</scope>
</reference>
<keyword evidence="2" id="KW-1185">Reference proteome</keyword>
<accession>A0A813GCH1</accession>
<gene>
    <name evidence="1" type="ORF">PGLA1383_LOCUS40201</name>
</gene>